<dbReference type="AlphaFoldDB" id="A0A843W8Z7"/>
<keyword evidence="4" id="KW-1185">Reference proteome</keyword>
<feature type="region of interest" description="Disordered" evidence="1">
    <location>
        <begin position="31"/>
        <end position="71"/>
    </location>
</feature>
<sequence>MRRIATEEMTHAVAVAPFAGTFVPQHSLIRSIEGKERGDDTEEEPSALTCPGMTSPPPLQSSNAGVPTRKKNKGGITISSLRALVVTVRIRVKIRIRFLTSAAAVIILLFTSLACTRSSAFDTGNPIRSITDCLDLSSLKSGILCALGRARHALSFARFSRSPHSPLGAKVAIQPAVKHDMGELLGGDVGSAEGGEAAEVYLGVGEVQMVGDGEAEGDVSHELEALVGDAALRRGVLRRGVGEGLLCQPGVAKGVTLGGTRGPRPR</sequence>
<keyword evidence="2" id="KW-1133">Transmembrane helix</keyword>
<reference evidence="3" key="1">
    <citation type="submission" date="2017-07" db="EMBL/GenBank/DDBJ databases">
        <title>Taro Niue Genome Assembly and Annotation.</title>
        <authorList>
            <person name="Atibalentja N."/>
            <person name="Keating K."/>
            <person name="Fields C.J."/>
        </authorList>
    </citation>
    <scope>NUCLEOTIDE SEQUENCE</scope>
    <source>
        <strain evidence="3">Niue_2</strain>
        <tissue evidence="3">Leaf</tissue>
    </source>
</reference>
<feature type="transmembrane region" description="Helical" evidence="2">
    <location>
        <begin position="96"/>
        <end position="114"/>
    </location>
</feature>
<dbReference type="Proteomes" id="UP000652761">
    <property type="component" value="Unassembled WGS sequence"/>
</dbReference>
<proteinExistence type="predicted"/>
<gene>
    <name evidence="3" type="ORF">Taro_039301</name>
</gene>
<accession>A0A843W8Z7</accession>
<dbReference type="EMBL" id="NMUH01003636">
    <property type="protein sequence ID" value="MQM06482.1"/>
    <property type="molecule type" value="Genomic_DNA"/>
</dbReference>
<protein>
    <submittedName>
        <fullName evidence="3">Uncharacterized protein</fullName>
    </submittedName>
</protein>
<organism evidence="3 4">
    <name type="scientific">Colocasia esculenta</name>
    <name type="common">Wild taro</name>
    <name type="synonym">Arum esculentum</name>
    <dbReference type="NCBI Taxonomy" id="4460"/>
    <lineage>
        <taxon>Eukaryota</taxon>
        <taxon>Viridiplantae</taxon>
        <taxon>Streptophyta</taxon>
        <taxon>Embryophyta</taxon>
        <taxon>Tracheophyta</taxon>
        <taxon>Spermatophyta</taxon>
        <taxon>Magnoliopsida</taxon>
        <taxon>Liliopsida</taxon>
        <taxon>Araceae</taxon>
        <taxon>Aroideae</taxon>
        <taxon>Colocasieae</taxon>
        <taxon>Colocasia</taxon>
    </lineage>
</organism>
<name>A0A843W8Z7_COLES</name>
<keyword evidence="2" id="KW-0472">Membrane</keyword>
<evidence type="ECO:0000313" key="4">
    <source>
        <dbReference type="Proteomes" id="UP000652761"/>
    </source>
</evidence>
<keyword evidence="2" id="KW-0812">Transmembrane</keyword>
<evidence type="ECO:0000313" key="3">
    <source>
        <dbReference type="EMBL" id="MQM06482.1"/>
    </source>
</evidence>
<comment type="caution">
    <text evidence="3">The sequence shown here is derived from an EMBL/GenBank/DDBJ whole genome shotgun (WGS) entry which is preliminary data.</text>
</comment>
<evidence type="ECO:0000256" key="2">
    <source>
        <dbReference type="SAM" id="Phobius"/>
    </source>
</evidence>
<evidence type="ECO:0000256" key="1">
    <source>
        <dbReference type="SAM" id="MobiDB-lite"/>
    </source>
</evidence>